<dbReference type="AlphaFoldDB" id="A0A8H4V7L3"/>
<feature type="compositionally biased region" description="Low complexity" evidence="1">
    <location>
        <begin position="95"/>
        <end position="106"/>
    </location>
</feature>
<accession>A0A8H4V7L3</accession>
<feature type="compositionally biased region" description="Low complexity" evidence="1">
    <location>
        <begin position="253"/>
        <end position="266"/>
    </location>
</feature>
<dbReference type="OrthoDB" id="5395975at2759"/>
<evidence type="ECO:0000313" key="2">
    <source>
        <dbReference type="EMBL" id="KAF4510605.1"/>
    </source>
</evidence>
<feature type="compositionally biased region" description="Low complexity" evidence="1">
    <location>
        <begin position="113"/>
        <end position="124"/>
    </location>
</feature>
<feature type="compositionally biased region" description="Low complexity" evidence="1">
    <location>
        <begin position="169"/>
        <end position="190"/>
    </location>
</feature>
<feature type="region of interest" description="Disordered" evidence="1">
    <location>
        <begin position="93"/>
        <end position="151"/>
    </location>
</feature>
<organism evidence="2 3">
    <name type="scientific">Ophiocordyceps sinensis</name>
    <dbReference type="NCBI Taxonomy" id="72228"/>
    <lineage>
        <taxon>Eukaryota</taxon>
        <taxon>Fungi</taxon>
        <taxon>Dikarya</taxon>
        <taxon>Ascomycota</taxon>
        <taxon>Pezizomycotina</taxon>
        <taxon>Sordariomycetes</taxon>
        <taxon>Hypocreomycetidae</taxon>
        <taxon>Hypocreales</taxon>
        <taxon>Ophiocordycipitaceae</taxon>
        <taxon>Ophiocordyceps</taxon>
    </lineage>
</organism>
<feature type="region of interest" description="Disordered" evidence="1">
    <location>
        <begin position="253"/>
        <end position="283"/>
    </location>
</feature>
<evidence type="ECO:0000313" key="3">
    <source>
        <dbReference type="Proteomes" id="UP000557566"/>
    </source>
</evidence>
<name>A0A8H4V7L3_9HYPO</name>
<feature type="compositionally biased region" description="Pro residues" evidence="1">
    <location>
        <begin position="222"/>
        <end position="233"/>
    </location>
</feature>
<proteinExistence type="predicted"/>
<feature type="region of interest" description="Disordered" evidence="1">
    <location>
        <begin position="42"/>
        <end position="66"/>
    </location>
</feature>
<keyword evidence="3" id="KW-1185">Reference proteome</keyword>
<dbReference type="Proteomes" id="UP000557566">
    <property type="component" value="Unassembled WGS sequence"/>
</dbReference>
<gene>
    <name evidence="2" type="ORF">G6O67_002481</name>
</gene>
<reference evidence="2 3" key="1">
    <citation type="journal article" date="2020" name="Genome Biol. Evol.">
        <title>A new high-quality draft genome assembly of the Chinese cordyceps Ophiocordyceps sinensis.</title>
        <authorList>
            <person name="Shu R."/>
            <person name="Zhang J."/>
            <person name="Meng Q."/>
            <person name="Zhang H."/>
            <person name="Zhou G."/>
            <person name="Li M."/>
            <person name="Wu P."/>
            <person name="Zhao Y."/>
            <person name="Chen C."/>
            <person name="Qin Q."/>
        </authorList>
    </citation>
    <scope>NUCLEOTIDE SEQUENCE [LARGE SCALE GENOMIC DNA]</scope>
    <source>
        <strain evidence="2 3">IOZ07</strain>
    </source>
</reference>
<dbReference type="EMBL" id="JAAVMX010000003">
    <property type="protein sequence ID" value="KAF4510605.1"/>
    <property type="molecule type" value="Genomic_DNA"/>
</dbReference>
<comment type="caution">
    <text evidence="2">The sequence shown here is derived from an EMBL/GenBank/DDBJ whole genome shotgun (WGS) entry which is preliminary data.</text>
</comment>
<feature type="region of interest" description="Disordered" evidence="1">
    <location>
        <begin position="169"/>
        <end position="239"/>
    </location>
</feature>
<evidence type="ECO:0000256" key="1">
    <source>
        <dbReference type="SAM" id="MobiDB-lite"/>
    </source>
</evidence>
<protein>
    <submittedName>
        <fullName evidence="2">Uncharacterized protein</fullName>
    </submittedName>
</protein>
<sequence>MARQPPRHVEILVHVAAPSASADDARYRRLARAYLAFDPPARDALPADACSRGSPHSDGPEAQTRPVEATAWPAPELFYARDSQDLSFQSALDNRSSPRLRPLWRSRPPPASAAPLSATASAPLDSQDAPPPSSFCPPASQVGDSYPLPDAGVFTTTPTRILQRYLSNARASTGTPTSAASSPRAPSPGAKAIDVPSSPPLPSRHHEPPSQHHGGLVIPETPVAPPPLAPPPGRRTAAEPGCSALVDVTHVSSSFVSRPPASSPSRAESEPPPPPPKKPRLTGHESLVLVRSTSDAGPVMARARAAAALDHDDALDIRPPSPPAGTAHVDPASLVSDKLAKLARDLSSRYRPEPARRALEPLERGYWLLDCSGWPPQTRRDTWVFLTNYLGSGLAGWGVWCRRGADAAPRQQRQQQQQHAWIRLYCWACVAKHTYLLLYLASGRHVRATGAAWYGADGQAALEVPPSGGRRP</sequence>